<dbReference type="SUPFAM" id="SSF63380">
    <property type="entry name" value="Riboflavin synthase domain-like"/>
    <property type="match status" value="1"/>
</dbReference>
<dbReference type="SUPFAM" id="SSF52343">
    <property type="entry name" value="Ferredoxin reductase-like, C-terminal NADP-linked domain"/>
    <property type="match status" value="1"/>
</dbReference>
<keyword evidence="6" id="KW-1185">Reference proteome</keyword>
<dbReference type="PANTHER" id="PTHR47354:SF5">
    <property type="entry name" value="PROTEIN RFBI"/>
    <property type="match status" value="1"/>
</dbReference>
<dbReference type="PRINTS" id="PR00406">
    <property type="entry name" value="CYTB5RDTASE"/>
</dbReference>
<dbReference type="RefSeq" id="WP_309298771.1">
    <property type="nucleotide sequence ID" value="NZ_BSDP01000001.1"/>
</dbReference>
<dbReference type="PROSITE" id="PS51384">
    <property type="entry name" value="FAD_FR"/>
    <property type="match status" value="1"/>
</dbReference>
<feature type="domain" description="FAD-binding FR-type" evidence="4">
    <location>
        <begin position="8"/>
        <end position="109"/>
    </location>
</feature>
<keyword evidence="2" id="KW-0408">Iron</keyword>
<reference evidence="5" key="1">
    <citation type="submission" date="2022-12" db="EMBL/GenBank/DDBJ databases">
        <title>Reference genome sequencing for broad-spectrum identification of bacterial and archaeal isolates by mass spectrometry.</title>
        <authorList>
            <person name="Sekiguchi Y."/>
            <person name="Tourlousse D.M."/>
        </authorList>
    </citation>
    <scope>NUCLEOTIDE SEQUENCE</scope>
    <source>
        <strain evidence="5">14</strain>
    </source>
</reference>
<sequence length="258" mass="27395">MIAAVPRSGWHVAAVVEASPETPSARRLVLDVPTWPGNAAGQHLDVRLTAADGYTATRSYSIASSGPGTRVVLAIDRLPGGEVSPFLVDEVRTGDEFEVHGPLGRFFVWHPVEPGERLTDAAADGPRPVQLIAGGSGVVPLVAIASAHGAAHDPTQMRMLVSVRTPEDAFFAAELAELARASDAFALDHAYTRRAPDGWTGHVGRLTRDEVERSVVPAADAPLVYVCGSTGFVERVASWLIELGHDPRAIRTERFGGT</sequence>
<evidence type="ECO:0000313" key="5">
    <source>
        <dbReference type="EMBL" id="GLI26280.1"/>
    </source>
</evidence>
<comment type="caution">
    <text evidence="5">The sequence shown here is derived from an EMBL/GenBank/DDBJ whole genome shotgun (WGS) entry which is preliminary data.</text>
</comment>
<name>A0A9W6FNC4_9MICO</name>
<evidence type="ECO:0000313" key="6">
    <source>
        <dbReference type="Proteomes" id="UP001144396"/>
    </source>
</evidence>
<evidence type="ECO:0000259" key="4">
    <source>
        <dbReference type="PROSITE" id="PS51384"/>
    </source>
</evidence>
<protein>
    <submittedName>
        <fullName evidence="5">Oxidoreductase</fullName>
    </submittedName>
</protein>
<dbReference type="InterPro" id="IPR001433">
    <property type="entry name" value="OxRdtase_FAD/NAD-bd"/>
</dbReference>
<dbReference type="InterPro" id="IPR017927">
    <property type="entry name" value="FAD-bd_FR_type"/>
</dbReference>
<evidence type="ECO:0000256" key="2">
    <source>
        <dbReference type="ARBA" id="ARBA00022714"/>
    </source>
</evidence>
<dbReference type="EMBL" id="BSDP01000001">
    <property type="protein sequence ID" value="GLI26280.1"/>
    <property type="molecule type" value="Genomic_DNA"/>
</dbReference>
<dbReference type="Gene3D" id="3.40.50.80">
    <property type="entry name" value="Nucleotide-binding domain of ferredoxin-NADP reductase (FNR) module"/>
    <property type="match status" value="1"/>
</dbReference>
<accession>A0A9W6FNC4</accession>
<dbReference type="PANTHER" id="PTHR47354">
    <property type="entry name" value="NADH OXIDOREDUCTASE HCR"/>
    <property type="match status" value="1"/>
</dbReference>
<organism evidence="5 6">
    <name type="scientific">Agromyces rhizosphaerae</name>
    <dbReference type="NCBI Taxonomy" id="88374"/>
    <lineage>
        <taxon>Bacteria</taxon>
        <taxon>Bacillati</taxon>
        <taxon>Actinomycetota</taxon>
        <taxon>Actinomycetes</taxon>
        <taxon>Micrococcales</taxon>
        <taxon>Microbacteriaceae</taxon>
        <taxon>Agromyces</taxon>
    </lineage>
</organism>
<dbReference type="Proteomes" id="UP001144396">
    <property type="component" value="Unassembled WGS sequence"/>
</dbReference>
<dbReference type="Pfam" id="PF00970">
    <property type="entry name" value="FAD_binding_6"/>
    <property type="match status" value="1"/>
</dbReference>
<keyword evidence="2" id="KW-0001">2Fe-2S</keyword>
<dbReference type="InterPro" id="IPR039261">
    <property type="entry name" value="FNR_nucleotide-bd"/>
</dbReference>
<dbReference type="InterPro" id="IPR050415">
    <property type="entry name" value="MRET"/>
</dbReference>
<dbReference type="InterPro" id="IPR008333">
    <property type="entry name" value="Cbr1-like_FAD-bd_dom"/>
</dbReference>
<dbReference type="Gene3D" id="2.40.30.10">
    <property type="entry name" value="Translation factors"/>
    <property type="match status" value="1"/>
</dbReference>
<evidence type="ECO:0000256" key="1">
    <source>
        <dbReference type="ARBA" id="ARBA00001974"/>
    </source>
</evidence>
<dbReference type="GO" id="GO:0051537">
    <property type="term" value="F:2 iron, 2 sulfur cluster binding"/>
    <property type="evidence" value="ECO:0007669"/>
    <property type="project" value="UniProtKB-KW"/>
</dbReference>
<dbReference type="GO" id="GO:0016491">
    <property type="term" value="F:oxidoreductase activity"/>
    <property type="evidence" value="ECO:0007669"/>
    <property type="project" value="InterPro"/>
</dbReference>
<keyword evidence="2" id="KW-0479">Metal-binding</keyword>
<keyword evidence="3" id="KW-0411">Iron-sulfur</keyword>
<comment type="cofactor">
    <cofactor evidence="1">
        <name>FAD</name>
        <dbReference type="ChEBI" id="CHEBI:57692"/>
    </cofactor>
</comment>
<dbReference type="InterPro" id="IPR017938">
    <property type="entry name" value="Riboflavin_synthase-like_b-brl"/>
</dbReference>
<proteinExistence type="predicted"/>
<evidence type="ECO:0000256" key="3">
    <source>
        <dbReference type="ARBA" id="ARBA00023014"/>
    </source>
</evidence>
<dbReference type="Pfam" id="PF00175">
    <property type="entry name" value="NAD_binding_1"/>
    <property type="match status" value="1"/>
</dbReference>
<dbReference type="AlphaFoldDB" id="A0A9W6FNC4"/>
<gene>
    <name evidence="5" type="ORF">ARHIZOSPH14_05220</name>
</gene>